<feature type="domain" description="XLF-like N-terminal" evidence="9">
    <location>
        <begin position="5"/>
        <end position="121"/>
    </location>
</feature>
<evidence type="ECO:0000313" key="12">
    <source>
        <dbReference type="Proteomes" id="UP001215712"/>
    </source>
</evidence>
<protein>
    <recommendedName>
        <fullName evidence="7">Non-homologous end-joining factor 1</fullName>
    </recommendedName>
</protein>
<feature type="compositionally biased region" description="Low complexity" evidence="8">
    <location>
        <begin position="332"/>
        <end position="342"/>
    </location>
</feature>
<feature type="domain" description="XLF-like coiled-coil region" evidence="10">
    <location>
        <begin position="124"/>
        <end position="175"/>
    </location>
</feature>
<dbReference type="InterPro" id="IPR053829">
    <property type="entry name" value="XLF-like_CC"/>
</dbReference>
<dbReference type="InterPro" id="IPR052287">
    <property type="entry name" value="NHEJ_factor"/>
</dbReference>
<feature type="compositionally biased region" description="Basic residues" evidence="8">
    <location>
        <begin position="363"/>
        <end position="378"/>
    </location>
</feature>
<dbReference type="Pfam" id="PF21928">
    <property type="entry name" value="XLF_CC"/>
    <property type="match status" value="1"/>
</dbReference>
<keyword evidence="5" id="KW-0539">Nucleus</keyword>
<dbReference type="GO" id="GO:0032807">
    <property type="term" value="C:DNA ligase IV complex"/>
    <property type="evidence" value="ECO:0007669"/>
    <property type="project" value="TreeGrafter"/>
</dbReference>
<keyword evidence="4" id="KW-0234">DNA repair</keyword>
<dbReference type="InterPro" id="IPR015381">
    <property type="entry name" value="XLF-like_N"/>
</dbReference>
<evidence type="ECO:0000256" key="3">
    <source>
        <dbReference type="ARBA" id="ARBA00023125"/>
    </source>
</evidence>
<dbReference type="Gene3D" id="2.170.210.10">
    <property type="entry name" value="DNA double-strand break repair and VJ recombination XRCC4, N-terminal"/>
    <property type="match status" value="1"/>
</dbReference>
<gene>
    <name evidence="11" type="ORF">N7493_010625</name>
</gene>
<evidence type="ECO:0000313" key="11">
    <source>
        <dbReference type="EMBL" id="KAJ5709291.1"/>
    </source>
</evidence>
<dbReference type="Proteomes" id="UP001215712">
    <property type="component" value="Unassembled WGS sequence"/>
</dbReference>
<comment type="similarity">
    <text evidence="6">Belongs to the XRCC4-XLF family. XLF subfamily.</text>
</comment>
<dbReference type="PANTHER" id="PTHR32235">
    <property type="entry name" value="NON-HOMOLOGOUS END-JOINING FACTOR 1"/>
    <property type="match status" value="1"/>
</dbReference>
<dbReference type="GO" id="GO:0006303">
    <property type="term" value="P:double-strand break repair via nonhomologous end joining"/>
    <property type="evidence" value="ECO:0007669"/>
    <property type="project" value="TreeGrafter"/>
</dbReference>
<comment type="subcellular location">
    <subcellularLocation>
        <location evidence="1">Nucleus</location>
    </subcellularLocation>
</comment>
<dbReference type="GO" id="GO:0045027">
    <property type="term" value="F:DNA end binding"/>
    <property type="evidence" value="ECO:0007669"/>
    <property type="project" value="TreeGrafter"/>
</dbReference>
<evidence type="ECO:0000256" key="5">
    <source>
        <dbReference type="ARBA" id="ARBA00023242"/>
    </source>
</evidence>
<feature type="compositionally biased region" description="Basic and acidic residues" evidence="8">
    <location>
        <begin position="518"/>
        <end position="530"/>
    </location>
</feature>
<feature type="compositionally biased region" description="Pro residues" evidence="8">
    <location>
        <begin position="453"/>
        <end position="465"/>
    </location>
</feature>
<feature type="region of interest" description="Disordered" evidence="8">
    <location>
        <begin position="289"/>
        <end position="591"/>
    </location>
</feature>
<accession>A0AAD6HD61</accession>
<dbReference type="CDD" id="cd22285">
    <property type="entry name" value="HD_XLF_N"/>
    <property type="match status" value="1"/>
</dbReference>
<evidence type="ECO:0000256" key="2">
    <source>
        <dbReference type="ARBA" id="ARBA00022763"/>
    </source>
</evidence>
<name>A0AAD6HD61_9EURO</name>
<feature type="compositionally biased region" description="Basic and acidic residues" evidence="8">
    <location>
        <begin position="289"/>
        <end position="299"/>
    </location>
</feature>
<comment type="caution">
    <text evidence="11">The sequence shown here is derived from an EMBL/GenBank/DDBJ whole genome shotgun (WGS) entry which is preliminary data.</text>
</comment>
<feature type="compositionally biased region" description="Basic and acidic residues" evidence="8">
    <location>
        <begin position="542"/>
        <end position="555"/>
    </location>
</feature>
<keyword evidence="12" id="KW-1185">Reference proteome</keyword>
<evidence type="ECO:0000256" key="8">
    <source>
        <dbReference type="SAM" id="MobiDB-lite"/>
    </source>
</evidence>
<sequence>MASIWQKLTLQPPNTPPLLYQFTWTREGYTLYVTDLTFVWSEELSHQEILKRAEKKATTIDPSEDHDQFNVLLERIGETLRGEEGTTSLNSGAEGDSLHLTTKSKLPAPLRPLVWEIRLSKQASTSLTNHLLLPLLRDEAGWESRQRFLLDQIKQKDWILGRIFDKIDAMGVDLGTVFPGAAGLRKTKKGSTRSEAVRFIKGLAPFDESKWLLESDDSSESSGLAKKVLNELLGSEKDRDLGKLRATQEQWWTELPVFSETTSFQSTKSDKPAAGDASPDQRYEKYISSQHDMDLDRDGASTASEDEFQRQETPPRLRAKGKKTEISPPPKAKQAAQQVQPALSTDPGEATESDSEPEIIPTARRKRTPTPPQPRRKKTAEQAQPAANGDLGESTESDSEPDTPAASQKSTPTPPKADKAPQPEPQESPKKAPKARGGLGVIGGKKKKEEKPPSPAPISSPPSQPAPSSSETVQPETSASPVKPKRATKLGSIGGKGKNKVPAPKSETVSSPPATTQQERDHEHVKKDAVDTAQTEISKAPMKKEELPKREEKDATPALEETEAQKTARKREELKRQLAEKSKAPKKRRRF</sequence>
<evidence type="ECO:0000259" key="10">
    <source>
        <dbReference type="Pfam" id="PF21928"/>
    </source>
</evidence>
<reference evidence="11" key="1">
    <citation type="journal article" date="2023" name="IMA Fungus">
        <title>Comparative genomic study of the Penicillium genus elucidates a diverse pangenome and 15 lateral gene transfer events.</title>
        <authorList>
            <person name="Petersen C."/>
            <person name="Sorensen T."/>
            <person name="Nielsen M.R."/>
            <person name="Sondergaard T.E."/>
            <person name="Sorensen J.L."/>
            <person name="Fitzpatrick D.A."/>
            <person name="Frisvad J.C."/>
            <person name="Nielsen K.L."/>
        </authorList>
    </citation>
    <scope>NUCLEOTIDE SEQUENCE</scope>
    <source>
        <strain evidence="11">IBT 17514</strain>
    </source>
</reference>
<evidence type="ECO:0000256" key="6">
    <source>
        <dbReference type="ARBA" id="ARBA00025747"/>
    </source>
</evidence>
<dbReference type="Pfam" id="PF09302">
    <property type="entry name" value="XLF"/>
    <property type="match status" value="1"/>
</dbReference>
<dbReference type="InterPro" id="IPR038051">
    <property type="entry name" value="XRCC4-like_N_sf"/>
</dbReference>
<dbReference type="PANTHER" id="PTHR32235:SF1">
    <property type="entry name" value="NON-HOMOLOGOUS END-JOINING FACTOR 1"/>
    <property type="match status" value="1"/>
</dbReference>
<evidence type="ECO:0000256" key="4">
    <source>
        <dbReference type="ARBA" id="ARBA00023204"/>
    </source>
</evidence>
<organism evidence="11 12">
    <name type="scientific">Penicillium malachiteum</name>
    <dbReference type="NCBI Taxonomy" id="1324776"/>
    <lineage>
        <taxon>Eukaryota</taxon>
        <taxon>Fungi</taxon>
        <taxon>Dikarya</taxon>
        <taxon>Ascomycota</taxon>
        <taxon>Pezizomycotina</taxon>
        <taxon>Eurotiomycetes</taxon>
        <taxon>Eurotiomycetidae</taxon>
        <taxon>Eurotiales</taxon>
        <taxon>Aspergillaceae</taxon>
        <taxon>Penicillium</taxon>
    </lineage>
</organism>
<feature type="compositionally biased region" description="Basic and acidic residues" evidence="8">
    <location>
        <begin position="268"/>
        <end position="281"/>
    </location>
</feature>
<dbReference type="EMBL" id="JAQJAN010000019">
    <property type="protein sequence ID" value="KAJ5709291.1"/>
    <property type="molecule type" value="Genomic_DNA"/>
</dbReference>
<dbReference type="AlphaFoldDB" id="A0AAD6HD61"/>
<reference evidence="11" key="2">
    <citation type="submission" date="2023-01" db="EMBL/GenBank/DDBJ databases">
        <authorList>
            <person name="Petersen C."/>
        </authorList>
    </citation>
    <scope>NUCLEOTIDE SEQUENCE</scope>
    <source>
        <strain evidence="11">IBT 17514</strain>
    </source>
</reference>
<keyword evidence="2" id="KW-0227">DNA damage</keyword>
<proteinExistence type="inferred from homology"/>
<evidence type="ECO:0000256" key="7">
    <source>
        <dbReference type="ARBA" id="ARBA00044529"/>
    </source>
</evidence>
<evidence type="ECO:0000256" key="1">
    <source>
        <dbReference type="ARBA" id="ARBA00004123"/>
    </source>
</evidence>
<feature type="compositionally biased region" description="Basic and acidic residues" evidence="8">
    <location>
        <begin position="563"/>
        <end position="583"/>
    </location>
</feature>
<keyword evidence="3" id="KW-0238">DNA-binding</keyword>
<feature type="compositionally biased region" description="Polar residues" evidence="8">
    <location>
        <begin position="507"/>
        <end position="517"/>
    </location>
</feature>
<feature type="compositionally biased region" description="Polar residues" evidence="8">
    <location>
        <begin position="471"/>
        <end position="480"/>
    </location>
</feature>
<evidence type="ECO:0000259" key="9">
    <source>
        <dbReference type="Pfam" id="PF09302"/>
    </source>
</evidence>
<feature type="region of interest" description="Disordered" evidence="8">
    <location>
        <begin position="262"/>
        <end position="281"/>
    </location>
</feature>